<protein>
    <submittedName>
        <fullName evidence="1">Uncharacterized protein</fullName>
    </submittedName>
</protein>
<dbReference type="AlphaFoldDB" id="A0A6A6Q893"/>
<sequence length="99" mass="11180">MALVMVDKLTGERKVELQSTCPLHRLRRLETDKMQAISGSSTASRLKTTSEIITKPLPFEMVFEPRSEERKAAIISSCLEADARDTKERHEFLGQTSSQ</sequence>
<evidence type="ECO:0000313" key="2">
    <source>
        <dbReference type="Proteomes" id="UP000799750"/>
    </source>
</evidence>
<organism evidence="1 2">
    <name type="scientific">Lophium mytilinum</name>
    <dbReference type="NCBI Taxonomy" id="390894"/>
    <lineage>
        <taxon>Eukaryota</taxon>
        <taxon>Fungi</taxon>
        <taxon>Dikarya</taxon>
        <taxon>Ascomycota</taxon>
        <taxon>Pezizomycotina</taxon>
        <taxon>Dothideomycetes</taxon>
        <taxon>Pleosporomycetidae</taxon>
        <taxon>Mytilinidiales</taxon>
        <taxon>Mytilinidiaceae</taxon>
        <taxon>Lophium</taxon>
    </lineage>
</organism>
<dbReference type="EMBL" id="MU004204">
    <property type="protein sequence ID" value="KAF2488301.1"/>
    <property type="molecule type" value="Genomic_DNA"/>
</dbReference>
<reference evidence="1" key="1">
    <citation type="journal article" date="2020" name="Stud. Mycol.">
        <title>101 Dothideomycetes genomes: a test case for predicting lifestyles and emergence of pathogens.</title>
        <authorList>
            <person name="Haridas S."/>
            <person name="Albert R."/>
            <person name="Binder M."/>
            <person name="Bloem J."/>
            <person name="Labutti K."/>
            <person name="Salamov A."/>
            <person name="Andreopoulos B."/>
            <person name="Baker S."/>
            <person name="Barry K."/>
            <person name="Bills G."/>
            <person name="Bluhm B."/>
            <person name="Cannon C."/>
            <person name="Castanera R."/>
            <person name="Culley D."/>
            <person name="Daum C."/>
            <person name="Ezra D."/>
            <person name="Gonzalez J."/>
            <person name="Henrissat B."/>
            <person name="Kuo A."/>
            <person name="Liang C."/>
            <person name="Lipzen A."/>
            <person name="Lutzoni F."/>
            <person name="Magnuson J."/>
            <person name="Mondo S."/>
            <person name="Nolan M."/>
            <person name="Ohm R."/>
            <person name="Pangilinan J."/>
            <person name="Park H.-J."/>
            <person name="Ramirez L."/>
            <person name="Alfaro M."/>
            <person name="Sun H."/>
            <person name="Tritt A."/>
            <person name="Yoshinaga Y."/>
            <person name="Zwiers L.-H."/>
            <person name="Turgeon B."/>
            <person name="Goodwin S."/>
            <person name="Spatafora J."/>
            <person name="Crous P."/>
            <person name="Grigoriev I."/>
        </authorList>
    </citation>
    <scope>NUCLEOTIDE SEQUENCE</scope>
    <source>
        <strain evidence="1">CBS 269.34</strain>
    </source>
</reference>
<accession>A0A6A6Q893</accession>
<gene>
    <name evidence="1" type="ORF">BU16DRAFT_568465</name>
</gene>
<name>A0A6A6Q893_9PEZI</name>
<keyword evidence="2" id="KW-1185">Reference proteome</keyword>
<proteinExistence type="predicted"/>
<dbReference type="Proteomes" id="UP000799750">
    <property type="component" value="Unassembled WGS sequence"/>
</dbReference>
<dbReference type="OrthoDB" id="10600138at2759"/>
<evidence type="ECO:0000313" key="1">
    <source>
        <dbReference type="EMBL" id="KAF2488301.1"/>
    </source>
</evidence>